<name>A0ABR4N793_9FUNG</name>
<evidence type="ECO:0000256" key="1">
    <source>
        <dbReference type="ARBA" id="ARBA00004273"/>
    </source>
</evidence>
<comment type="subunit">
    <text evidence="11">F-type ATPases have 2 components, CF(1) - the catalytic core - and CF(0) - the membrane proton channel. CF(1) and CF(0) have multiple subunits.</text>
</comment>
<comment type="function">
    <text evidence="11">Subunit e, of the mitochondrial membrane ATP synthase complex (F(1)F(0) ATP synthase or Complex V) that produces ATP from ADP in the presence of a proton gradient across the membrane which is generated by electron transport complexes of the respiratory chain. ATP synthase complex consist of a soluble F(1) head domain - the catalytic core - and a membrane F(1) domain - the membrane proton channel. These two domains are linked by a central stalk rotating inside the F(1) region and a stationary peripheral stalk. During catalysis, ATP synthesis in the catalytic domain of F(1) is coupled via a rotary mechanism of the central stalk subunits to proton translocation. In vivo, can only synthesize ATP although its ATP hydrolase activity can be activated artificially in vitro. Part of the complex F(0) domain.</text>
</comment>
<keyword evidence="6 11" id="KW-0999">Mitochondrion inner membrane</keyword>
<gene>
    <name evidence="12" type="primary">TIM11</name>
    <name evidence="12" type="ORF">HK105_205024</name>
</gene>
<keyword evidence="5 11" id="KW-0375">Hydrogen ion transport</keyword>
<keyword evidence="3 11" id="KW-0813">Transport</keyword>
<sequence length="113" mass="12772">MSFINQQSVSFLRWSALAVGVWWGWTRHHSLTRFVKDRAEEQHEAHHKLLVEEAKIAYEAQYNREQAALASKAGVPAIDSNSLYFDAEKWSNWATAQNDAEEAAAKAKAAAKK</sequence>
<dbReference type="Proteomes" id="UP001527925">
    <property type="component" value="Unassembled WGS sequence"/>
</dbReference>
<organism evidence="12 13">
    <name type="scientific">Polyrhizophydium stewartii</name>
    <dbReference type="NCBI Taxonomy" id="2732419"/>
    <lineage>
        <taxon>Eukaryota</taxon>
        <taxon>Fungi</taxon>
        <taxon>Fungi incertae sedis</taxon>
        <taxon>Chytridiomycota</taxon>
        <taxon>Chytridiomycota incertae sedis</taxon>
        <taxon>Chytridiomycetes</taxon>
        <taxon>Rhizophydiales</taxon>
        <taxon>Rhizophydiales incertae sedis</taxon>
        <taxon>Polyrhizophydium</taxon>
    </lineage>
</organism>
<keyword evidence="10 11" id="KW-0066">ATP synthesis</keyword>
<reference evidence="12 13" key="1">
    <citation type="submission" date="2023-09" db="EMBL/GenBank/DDBJ databases">
        <title>Pangenome analysis of Batrachochytrium dendrobatidis and related Chytrids.</title>
        <authorList>
            <person name="Yacoub M.N."/>
            <person name="Stajich J.E."/>
            <person name="James T.Y."/>
        </authorList>
    </citation>
    <scope>NUCLEOTIDE SEQUENCE [LARGE SCALE GENOMIC DNA]</scope>
    <source>
        <strain evidence="12 13">JEL0888</strain>
    </source>
</reference>
<dbReference type="InterPro" id="IPR008386">
    <property type="entry name" value="ATP_synth_F0_esu_mt"/>
</dbReference>
<evidence type="ECO:0000256" key="9">
    <source>
        <dbReference type="ARBA" id="ARBA00023136"/>
    </source>
</evidence>
<protein>
    <recommendedName>
        <fullName evidence="11">ATP synthase F(0) complex subunit e, mitochondrial</fullName>
    </recommendedName>
</protein>
<comment type="caution">
    <text evidence="12">The sequence shown here is derived from an EMBL/GenBank/DDBJ whole genome shotgun (WGS) entry which is preliminary data.</text>
</comment>
<comment type="similarity">
    <text evidence="2 11">Belongs to the ATPase e subunit family.</text>
</comment>
<dbReference type="Pfam" id="PF05680">
    <property type="entry name" value="ATP-synt_E"/>
    <property type="match status" value="1"/>
</dbReference>
<dbReference type="EMBL" id="JADGIZ020000024">
    <property type="protein sequence ID" value="KAL2915408.1"/>
    <property type="molecule type" value="Genomic_DNA"/>
</dbReference>
<accession>A0ABR4N793</accession>
<keyword evidence="4 11" id="KW-0138">CF(0)</keyword>
<evidence type="ECO:0000256" key="3">
    <source>
        <dbReference type="ARBA" id="ARBA00022448"/>
    </source>
</evidence>
<proteinExistence type="inferred from homology"/>
<evidence type="ECO:0000256" key="4">
    <source>
        <dbReference type="ARBA" id="ARBA00022547"/>
    </source>
</evidence>
<evidence type="ECO:0000256" key="6">
    <source>
        <dbReference type="ARBA" id="ARBA00022792"/>
    </source>
</evidence>
<evidence type="ECO:0000313" key="12">
    <source>
        <dbReference type="EMBL" id="KAL2915408.1"/>
    </source>
</evidence>
<evidence type="ECO:0000256" key="11">
    <source>
        <dbReference type="RuleBase" id="RU367005"/>
    </source>
</evidence>
<evidence type="ECO:0000256" key="2">
    <source>
        <dbReference type="ARBA" id="ARBA00007333"/>
    </source>
</evidence>
<evidence type="ECO:0000313" key="13">
    <source>
        <dbReference type="Proteomes" id="UP001527925"/>
    </source>
</evidence>
<keyword evidence="7 11" id="KW-0406">Ion transport</keyword>
<evidence type="ECO:0000256" key="8">
    <source>
        <dbReference type="ARBA" id="ARBA00023128"/>
    </source>
</evidence>
<keyword evidence="9" id="KW-0472">Membrane</keyword>
<keyword evidence="8 11" id="KW-0496">Mitochondrion</keyword>
<evidence type="ECO:0000256" key="10">
    <source>
        <dbReference type="ARBA" id="ARBA00023310"/>
    </source>
</evidence>
<keyword evidence="13" id="KW-1185">Reference proteome</keyword>
<evidence type="ECO:0000256" key="7">
    <source>
        <dbReference type="ARBA" id="ARBA00023065"/>
    </source>
</evidence>
<evidence type="ECO:0000256" key="5">
    <source>
        <dbReference type="ARBA" id="ARBA00022781"/>
    </source>
</evidence>
<comment type="subcellular location">
    <subcellularLocation>
        <location evidence="1 11">Mitochondrion inner membrane</location>
    </subcellularLocation>
</comment>